<evidence type="ECO:0000259" key="2">
    <source>
        <dbReference type="Pfam" id="PF13013"/>
    </source>
</evidence>
<feature type="region of interest" description="Disordered" evidence="1">
    <location>
        <begin position="16"/>
        <end position="35"/>
    </location>
</feature>
<protein>
    <recommendedName>
        <fullName evidence="2">F-box domain-containing protein</fullName>
    </recommendedName>
</protein>
<organism evidence="3 4">
    <name type="scientific">Melanomma pulvis-pyrius CBS 109.77</name>
    <dbReference type="NCBI Taxonomy" id="1314802"/>
    <lineage>
        <taxon>Eukaryota</taxon>
        <taxon>Fungi</taxon>
        <taxon>Dikarya</taxon>
        <taxon>Ascomycota</taxon>
        <taxon>Pezizomycotina</taxon>
        <taxon>Dothideomycetes</taxon>
        <taxon>Pleosporomycetidae</taxon>
        <taxon>Pleosporales</taxon>
        <taxon>Melanommataceae</taxon>
        <taxon>Melanomma</taxon>
    </lineage>
</organism>
<dbReference type="EMBL" id="MU001966">
    <property type="protein sequence ID" value="KAF2792520.1"/>
    <property type="molecule type" value="Genomic_DNA"/>
</dbReference>
<sequence>MLPTIVGNCSHKIRGKRARVDAPDGGSADGNGHVEVNVKDGEAEGESGIGGNNGIDNKVVKRNRTYRRRGKLRFMDIPAELRNLIYEYCVEEPRCTFSTKTVYLTKRKPDQDAVHTVRRGRRKQWIRQFFALTQVCRQIRSEFRPIYMKDNQTWIRIKDSAEYIETFFPSVLSSSNSPSSSLISTGGFQGNFVVNVIEDYYTDWPQEHQVQAPKDITRLLEICMAREEPVFKFACIYRKIANEYGVSEVNPICVLLKDLFFKNRTAWMKHLNNAIHTVELYFARGRPERIHLYLNPGVLHWGSSVMFPPSQRPVGVPAFLEEFGLGQERQLSVVVVGDEEITLLRKPGVAYNPYALIWREGILASEVYTGQVTRF</sequence>
<dbReference type="Proteomes" id="UP000799757">
    <property type="component" value="Unassembled WGS sequence"/>
</dbReference>
<dbReference type="InterPro" id="IPR001810">
    <property type="entry name" value="F-box_dom"/>
</dbReference>
<proteinExistence type="predicted"/>
<dbReference type="InterPro" id="IPR038883">
    <property type="entry name" value="AN11006-like"/>
</dbReference>
<gene>
    <name evidence="3" type="ORF">K505DRAFT_362834</name>
</gene>
<name>A0A6A6X7M1_9PLEO</name>
<dbReference type="PANTHER" id="PTHR42085:SF1">
    <property type="entry name" value="F-BOX DOMAIN-CONTAINING PROTEIN"/>
    <property type="match status" value="1"/>
</dbReference>
<dbReference type="PANTHER" id="PTHR42085">
    <property type="entry name" value="F-BOX DOMAIN-CONTAINING PROTEIN"/>
    <property type="match status" value="1"/>
</dbReference>
<dbReference type="Pfam" id="PF13013">
    <property type="entry name" value="F-box-like_2"/>
    <property type="match status" value="1"/>
</dbReference>
<keyword evidence="4" id="KW-1185">Reference proteome</keyword>
<accession>A0A6A6X7M1</accession>
<evidence type="ECO:0000313" key="3">
    <source>
        <dbReference type="EMBL" id="KAF2792520.1"/>
    </source>
</evidence>
<reference evidence="3" key="1">
    <citation type="journal article" date="2020" name="Stud. Mycol.">
        <title>101 Dothideomycetes genomes: a test case for predicting lifestyles and emergence of pathogens.</title>
        <authorList>
            <person name="Haridas S."/>
            <person name="Albert R."/>
            <person name="Binder M."/>
            <person name="Bloem J."/>
            <person name="Labutti K."/>
            <person name="Salamov A."/>
            <person name="Andreopoulos B."/>
            <person name="Baker S."/>
            <person name="Barry K."/>
            <person name="Bills G."/>
            <person name="Bluhm B."/>
            <person name="Cannon C."/>
            <person name="Castanera R."/>
            <person name="Culley D."/>
            <person name="Daum C."/>
            <person name="Ezra D."/>
            <person name="Gonzalez J."/>
            <person name="Henrissat B."/>
            <person name="Kuo A."/>
            <person name="Liang C."/>
            <person name="Lipzen A."/>
            <person name="Lutzoni F."/>
            <person name="Magnuson J."/>
            <person name="Mondo S."/>
            <person name="Nolan M."/>
            <person name="Ohm R."/>
            <person name="Pangilinan J."/>
            <person name="Park H.-J."/>
            <person name="Ramirez L."/>
            <person name="Alfaro M."/>
            <person name="Sun H."/>
            <person name="Tritt A."/>
            <person name="Yoshinaga Y."/>
            <person name="Zwiers L.-H."/>
            <person name="Turgeon B."/>
            <person name="Goodwin S."/>
            <person name="Spatafora J."/>
            <person name="Crous P."/>
            <person name="Grigoriev I."/>
        </authorList>
    </citation>
    <scope>NUCLEOTIDE SEQUENCE</scope>
    <source>
        <strain evidence="3">CBS 109.77</strain>
    </source>
</reference>
<evidence type="ECO:0000256" key="1">
    <source>
        <dbReference type="SAM" id="MobiDB-lite"/>
    </source>
</evidence>
<feature type="domain" description="F-box" evidence="2">
    <location>
        <begin position="70"/>
        <end position="146"/>
    </location>
</feature>
<evidence type="ECO:0000313" key="4">
    <source>
        <dbReference type="Proteomes" id="UP000799757"/>
    </source>
</evidence>
<dbReference type="AlphaFoldDB" id="A0A6A6X7M1"/>
<dbReference type="OrthoDB" id="4133832at2759"/>